<dbReference type="GO" id="GO:0005737">
    <property type="term" value="C:cytoplasm"/>
    <property type="evidence" value="ECO:0007669"/>
    <property type="project" value="TreeGrafter"/>
</dbReference>
<keyword evidence="4" id="KW-0131">Cell cycle</keyword>
<keyword evidence="5" id="KW-1185">Reference proteome</keyword>
<dbReference type="InterPro" id="IPR003008">
    <property type="entry name" value="Tubulin_FtsZ_GTPase"/>
</dbReference>
<keyword evidence="4" id="KW-0132">Cell division</keyword>
<keyword evidence="2" id="KW-0342">GTP-binding</keyword>
<feature type="domain" description="Tubulin/FtsZ GTPase" evidence="3">
    <location>
        <begin position="13"/>
        <end position="85"/>
    </location>
</feature>
<evidence type="ECO:0000259" key="3">
    <source>
        <dbReference type="Pfam" id="PF00091"/>
    </source>
</evidence>
<dbReference type="GO" id="GO:0003924">
    <property type="term" value="F:GTPase activity"/>
    <property type="evidence" value="ECO:0007669"/>
    <property type="project" value="InterPro"/>
</dbReference>
<keyword evidence="1" id="KW-0547">Nucleotide-binding</keyword>
<organism evidence="4 5">
    <name type="scientific">Staphylococcus pasteuri_A</name>
    <dbReference type="NCBI Taxonomy" id="3062664"/>
    <lineage>
        <taxon>Bacteria</taxon>
        <taxon>Bacillati</taxon>
        <taxon>Bacillota</taxon>
        <taxon>Bacilli</taxon>
        <taxon>Bacillales</taxon>
        <taxon>Staphylococcaceae</taxon>
        <taxon>Staphylococcus</taxon>
    </lineage>
</organism>
<accession>A0AAW7YS27</accession>
<evidence type="ECO:0000256" key="2">
    <source>
        <dbReference type="ARBA" id="ARBA00023134"/>
    </source>
</evidence>
<feature type="non-terminal residue" evidence="4">
    <location>
        <position position="86"/>
    </location>
</feature>
<evidence type="ECO:0000313" key="4">
    <source>
        <dbReference type="EMBL" id="MDO6575104.1"/>
    </source>
</evidence>
<dbReference type="GO" id="GO:0005525">
    <property type="term" value="F:GTP binding"/>
    <property type="evidence" value="ECO:0007669"/>
    <property type="project" value="UniProtKB-KW"/>
</dbReference>
<comment type="caution">
    <text evidence="4">The sequence shown here is derived from an EMBL/GenBank/DDBJ whole genome shotgun (WGS) entry which is preliminary data.</text>
</comment>
<dbReference type="GO" id="GO:0051301">
    <property type="term" value="P:cell division"/>
    <property type="evidence" value="ECO:0007669"/>
    <property type="project" value="UniProtKB-KW"/>
</dbReference>
<dbReference type="PANTHER" id="PTHR30314:SF3">
    <property type="entry name" value="MITOCHONDRIAL DIVISION PROTEIN FSZA"/>
    <property type="match status" value="1"/>
</dbReference>
<dbReference type="GO" id="GO:0032153">
    <property type="term" value="C:cell division site"/>
    <property type="evidence" value="ECO:0007669"/>
    <property type="project" value="TreeGrafter"/>
</dbReference>
<dbReference type="SUPFAM" id="SSF52490">
    <property type="entry name" value="Tubulin nucleotide-binding domain-like"/>
    <property type="match status" value="1"/>
</dbReference>
<evidence type="ECO:0000313" key="5">
    <source>
        <dbReference type="Proteomes" id="UP001170310"/>
    </source>
</evidence>
<dbReference type="EMBL" id="JAUOQO010000208">
    <property type="protein sequence ID" value="MDO6575104.1"/>
    <property type="molecule type" value="Genomic_DNA"/>
</dbReference>
<proteinExistence type="predicted"/>
<dbReference type="InterPro" id="IPR036525">
    <property type="entry name" value="Tubulin/FtsZ_GTPase_sf"/>
</dbReference>
<sequence length="86" mass="8825">MFSDLDLSTEAVIIVFGVGGAGCNAVNEMIRRNDSSVEYVAINSDAQALKSSSADKVIQIGLETSKGLGCGAEPEQGAKAAMESAE</sequence>
<dbReference type="PANTHER" id="PTHR30314">
    <property type="entry name" value="CELL DIVISION PROTEIN FTSZ-RELATED"/>
    <property type="match status" value="1"/>
</dbReference>
<name>A0AAW7YS27_9STAP</name>
<protein>
    <submittedName>
        <fullName evidence="4">Cell division protein FtsZ</fullName>
    </submittedName>
</protein>
<dbReference type="Gene3D" id="3.40.50.1440">
    <property type="entry name" value="Tubulin/FtsZ, GTPase domain"/>
    <property type="match status" value="1"/>
</dbReference>
<dbReference type="InterPro" id="IPR045061">
    <property type="entry name" value="FtsZ/CetZ"/>
</dbReference>
<reference evidence="4" key="1">
    <citation type="submission" date="2023-07" db="EMBL/GenBank/DDBJ databases">
        <title>Genome content predicts the carbon catabolic preferences of heterotrophic bacteria.</title>
        <authorList>
            <person name="Gralka M."/>
        </authorList>
    </citation>
    <scope>NUCLEOTIDE SEQUENCE</scope>
    <source>
        <strain evidence="4">E2R20</strain>
    </source>
</reference>
<dbReference type="Pfam" id="PF00091">
    <property type="entry name" value="Tubulin"/>
    <property type="match status" value="1"/>
</dbReference>
<gene>
    <name evidence="4" type="ORF">Q4528_13395</name>
</gene>
<dbReference type="AlphaFoldDB" id="A0AAW7YS27"/>
<evidence type="ECO:0000256" key="1">
    <source>
        <dbReference type="ARBA" id="ARBA00022741"/>
    </source>
</evidence>
<dbReference type="Proteomes" id="UP001170310">
    <property type="component" value="Unassembled WGS sequence"/>
</dbReference>